<dbReference type="CDD" id="cd00761">
    <property type="entry name" value="Glyco_tranf_GTA_type"/>
    <property type="match status" value="1"/>
</dbReference>
<dbReference type="InterPro" id="IPR050834">
    <property type="entry name" value="Glycosyltransf_2"/>
</dbReference>
<dbReference type="SUPFAM" id="SSF53448">
    <property type="entry name" value="Nucleotide-diphospho-sugar transferases"/>
    <property type="match status" value="1"/>
</dbReference>
<dbReference type="PANTHER" id="PTHR43685">
    <property type="entry name" value="GLYCOSYLTRANSFERASE"/>
    <property type="match status" value="1"/>
</dbReference>
<gene>
    <name evidence="2" type="ORF">PZN02_003044</name>
</gene>
<name>A0ABY8D768_9HYPH</name>
<dbReference type="Gene3D" id="3.90.550.10">
    <property type="entry name" value="Spore Coat Polysaccharide Biosynthesis Protein SpsA, Chain A"/>
    <property type="match status" value="1"/>
</dbReference>
<sequence>MPRFSIVIPSRNRADLALSALQSVLEQDFRDFEVIVSDNSDNAESEALFRALQPFSADPRFRYIKPPRPLPMTAHWEWAVAHATCEYVGILTDRMILRLYTLSTVDAVIARDGPKLVAYERTNLIETGTSFAVPQKGSGAAPLVTIRKTAPIIEAFSRSDFSPMDTPRFLNSFVSATFLDQLRSEYGSVFTGVAPDYGFLMRVLDQVDEFPFIETPLLIKHSEERSNGKSFTHYNLDKAGNDFIAFSRSEQGEFLKFSPMPDDLVMITNVMMREYEIGRYNQRRGHFPNYEKQAFYNESMRHLMVLKREGKDVAPLLDRMEKYREENGLSSYRLSSRERRKHIRAKIRRILGFSPRKREPKVEGQTFPTIIDALRIEAQERRKRLVLLNEELISFG</sequence>
<protein>
    <submittedName>
        <fullName evidence="2">Glycosyltransferase family 2 protein</fullName>
    </submittedName>
</protein>
<dbReference type="Proteomes" id="UP001229355">
    <property type="component" value="Chromosome 1"/>
</dbReference>
<dbReference type="PANTHER" id="PTHR43685:SF2">
    <property type="entry name" value="GLYCOSYLTRANSFERASE 2-LIKE DOMAIN-CONTAINING PROTEIN"/>
    <property type="match status" value="1"/>
</dbReference>
<keyword evidence="3" id="KW-1185">Reference proteome</keyword>
<organism evidence="2 3">
    <name type="scientific">Sinorhizobium garamanticum</name>
    <dbReference type="NCBI Taxonomy" id="680247"/>
    <lineage>
        <taxon>Bacteria</taxon>
        <taxon>Pseudomonadati</taxon>
        <taxon>Pseudomonadota</taxon>
        <taxon>Alphaproteobacteria</taxon>
        <taxon>Hyphomicrobiales</taxon>
        <taxon>Rhizobiaceae</taxon>
        <taxon>Sinorhizobium/Ensifer group</taxon>
        <taxon>Sinorhizobium</taxon>
    </lineage>
</organism>
<evidence type="ECO:0000313" key="3">
    <source>
        <dbReference type="Proteomes" id="UP001229355"/>
    </source>
</evidence>
<feature type="domain" description="Glycosyltransferase 2-like" evidence="1">
    <location>
        <begin position="5"/>
        <end position="92"/>
    </location>
</feature>
<evidence type="ECO:0000259" key="1">
    <source>
        <dbReference type="Pfam" id="PF00535"/>
    </source>
</evidence>
<evidence type="ECO:0000313" key="2">
    <source>
        <dbReference type="EMBL" id="WEX86720.1"/>
    </source>
</evidence>
<proteinExistence type="predicted"/>
<accession>A0ABY8D768</accession>
<dbReference type="EMBL" id="CP120373">
    <property type="protein sequence ID" value="WEX86720.1"/>
    <property type="molecule type" value="Genomic_DNA"/>
</dbReference>
<dbReference type="Pfam" id="PF00535">
    <property type="entry name" value="Glycos_transf_2"/>
    <property type="match status" value="1"/>
</dbReference>
<dbReference type="InterPro" id="IPR001173">
    <property type="entry name" value="Glyco_trans_2-like"/>
</dbReference>
<dbReference type="InterPro" id="IPR029044">
    <property type="entry name" value="Nucleotide-diphossugar_trans"/>
</dbReference>
<reference evidence="2 3" key="1">
    <citation type="submission" date="2023-03" db="EMBL/GenBank/DDBJ databases">
        <authorList>
            <person name="Kaur S."/>
            <person name="Espinosa-Saiz D."/>
            <person name="Velazquez E."/>
            <person name="Menendez E."/>
            <person name="diCenzo G.C."/>
        </authorList>
    </citation>
    <scope>NUCLEOTIDE SEQUENCE [LARGE SCALE GENOMIC DNA]</scope>
    <source>
        <strain evidence="2 3">LMG 24692</strain>
    </source>
</reference>
<dbReference type="RefSeq" id="WP_280658787.1">
    <property type="nucleotide sequence ID" value="NZ_CP120373.1"/>
</dbReference>